<evidence type="ECO:0000313" key="7">
    <source>
        <dbReference type="Proteomes" id="UP001418637"/>
    </source>
</evidence>
<evidence type="ECO:0000256" key="4">
    <source>
        <dbReference type="ARBA" id="ARBA00023163"/>
    </source>
</evidence>
<dbReference type="InterPro" id="IPR036390">
    <property type="entry name" value="WH_DNA-bd_sf"/>
</dbReference>
<dbReference type="Pfam" id="PF03466">
    <property type="entry name" value="LysR_substrate"/>
    <property type="match status" value="1"/>
</dbReference>
<dbReference type="CDD" id="cd08440">
    <property type="entry name" value="PBP2_LTTR_like_4"/>
    <property type="match status" value="1"/>
</dbReference>
<evidence type="ECO:0000259" key="5">
    <source>
        <dbReference type="PROSITE" id="PS50931"/>
    </source>
</evidence>
<dbReference type="InterPro" id="IPR000847">
    <property type="entry name" value="LysR_HTH_N"/>
</dbReference>
<dbReference type="PROSITE" id="PS50931">
    <property type="entry name" value="HTH_LYSR"/>
    <property type="match status" value="1"/>
</dbReference>
<dbReference type="InterPro" id="IPR005119">
    <property type="entry name" value="LysR_subst-bd"/>
</dbReference>
<name>A0ABV0BIC5_9HYPH</name>
<organism evidence="6 7">
    <name type="scientific">Hohaiivirga grylli</name>
    <dbReference type="NCBI Taxonomy" id="3133970"/>
    <lineage>
        <taxon>Bacteria</taxon>
        <taxon>Pseudomonadati</taxon>
        <taxon>Pseudomonadota</taxon>
        <taxon>Alphaproteobacteria</taxon>
        <taxon>Hyphomicrobiales</taxon>
        <taxon>Methylobacteriaceae</taxon>
        <taxon>Hohaiivirga</taxon>
    </lineage>
</organism>
<dbReference type="SUPFAM" id="SSF46785">
    <property type="entry name" value="Winged helix' DNA-binding domain"/>
    <property type="match status" value="1"/>
</dbReference>
<protein>
    <submittedName>
        <fullName evidence="6">LysR family transcriptional regulator</fullName>
    </submittedName>
</protein>
<gene>
    <name evidence="6" type="ORF">WJT86_06510</name>
</gene>
<keyword evidence="7" id="KW-1185">Reference proteome</keyword>
<evidence type="ECO:0000256" key="1">
    <source>
        <dbReference type="ARBA" id="ARBA00009437"/>
    </source>
</evidence>
<keyword evidence="2" id="KW-0805">Transcription regulation</keyword>
<proteinExistence type="inferred from homology"/>
<keyword evidence="3" id="KW-0238">DNA-binding</keyword>
<feature type="domain" description="HTH lysR-type" evidence="5">
    <location>
        <begin position="3"/>
        <end position="60"/>
    </location>
</feature>
<dbReference type="EMBL" id="JBBYXI010000002">
    <property type="protein sequence ID" value="MEN3930714.1"/>
    <property type="molecule type" value="Genomic_DNA"/>
</dbReference>
<dbReference type="PANTHER" id="PTHR30419">
    <property type="entry name" value="HTH-TYPE TRANSCRIPTIONAL REGULATOR YBHD"/>
    <property type="match status" value="1"/>
</dbReference>
<dbReference type="Gene3D" id="1.10.10.10">
    <property type="entry name" value="Winged helix-like DNA-binding domain superfamily/Winged helix DNA-binding domain"/>
    <property type="match status" value="1"/>
</dbReference>
<dbReference type="PRINTS" id="PR00039">
    <property type="entry name" value="HTHLYSR"/>
</dbReference>
<dbReference type="RefSeq" id="WP_346336719.1">
    <property type="nucleotide sequence ID" value="NZ_JBBYXI010000002.1"/>
</dbReference>
<dbReference type="Proteomes" id="UP001418637">
    <property type="component" value="Unassembled WGS sequence"/>
</dbReference>
<dbReference type="SUPFAM" id="SSF53850">
    <property type="entry name" value="Periplasmic binding protein-like II"/>
    <property type="match status" value="1"/>
</dbReference>
<accession>A0ABV0BIC5</accession>
<dbReference type="InterPro" id="IPR050950">
    <property type="entry name" value="HTH-type_LysR_regulators"/>
</dbReference>
<sequence>MNITIRHLRAFMALAELRNFTRAASSVFLSQPAFSALINGLETEIGFRLFDRDTRNVHLTPDGEAFKRIAIRNIRLYEDSKKEIKAIAHGEHGRVCVAALPSVAVTLLPSILPVFRKSYPNVRVELIDAPSDRCMQLLDDGIADFTLTTLRVDRDAFHSVKLFTETFHLICHKDHPLAAFDIISLSQLHGHLVLNFSRLTSIRQHLDHSLPENTTYDSLEVEQLTTMMGLIAAGLGVSIIPELALYQFRHPDMVIRPFSDLKVFRETHVIRLKDRTLSNAAENFYRQILAYDPAKIGQQPT</sequence>
<comment type="caution">
    <text evidence="6">The sequence shown here is derived from an EMBL/GenBank/DDBJ whole genome shotgun (WGS) entry which is preliminary data.</text>
</comment>
<evidence type="ECO:0000256" key="3">
    <source>
        <dbReference type="ARBA" id="ARBA00023125"/>
    </source>
</evidence>
<reference evidence="6 7" key="1">
    <citation type="submission" date="2024-04" db="EMBL/GenBank/DDBJ databases">
        <title>A novel species isolated from cricket.</title>
        <authorList>
            <person name="Wang H.-C."/>
        </authorList>
    </citation>
    <scope>NUCLEOTIDE SEQUENCE [LARGE SCALE GENOMIC DNA]</scope>
    <source>
        <strain evidence="6 7">WL0021</strain>
    </source>
</reference>
<dbReference type="InterPro" id="IPR036388">
    <property type="entry name" value="WH-like_DNA-bd_sf"/>
</dbReference>
<dbReference type="Gene3D" id="3.40.190.290">
    <property type="match status" value="1"/>
</dbReference>
<dbReference type="PANTHER" id="PTHR30419:SF8">
    <property type="entry name" value="NITROGEN ASSIMILATION TRANSCRIPTIONAL ACTIVATOR-RELATED"/>
    <property type="match status" value="1"/>
</dbReference>
<evidence type="ECO:0000313" key="6">
    <source>
        <dbReference type="EMBL" id="MEN3930714.1"/>
    </source>
</evidence>
<keyword evidence="4" id="KW-0804">Transcription</keyword>
<evidence type="ECO:0000256" key="2">
    <source>
        <dbReference type="ARBA" id="ARBA00023015"/>
    </source>
</evidence>
<comment type="similarity">
    <text evidence="1">Belongs to the LysR transcriptional regulatory family.</text>
</comment>
<dbReference type="Pfam" id="PF00126">
    <property type="entry name" value="HTH_1"/>
    <property type="match status" value="1"/>
</dbReference>